<feature type="transmembrane region" description="Helical" evidence="6">
    <location>
        <begin position="286"/>
        <end position="304"/>
    </location>
</feature>
<dbReference type="InterPro" id="IPR000515">
    <property type="entry name" value="MetI-like"/>
</dbReference>
<keyword evidence="2 6" id="KW-0813">Transport</keyword>
<dbReference type="Gene3D" id="1.10.3720.10">
    <property type="entry name" value="MetI-like"/>
    <property type="match status" value="1"/>
</dbReference>
<evidence type="ECO:0000256" key="2">
    <source>
        <dbReference type="ARBA" id="ARBA00022448"/>
    </source>
</evidence>
<feature type="transmembrane region" description="Helical" evidence="6">
    <location>
        <begin position="379"/>
        <end position="401"/>
    </location>
</feature>
<protein>
    <submittedName>
        <fullName evidence="8">Phosphonate ABC transporter, permease protein PhnE</fullName>
    </submittedName>
</protein>
<feature type="domain" description="ABC transmembrane type-1" evidence="7">
    <location>
        <begin position="241"/>
        <end position="425"/>
    </location>
</feature>
<accession>A0ABV7TI78</accession>
<evidence type="ECO:0000313" key="9">
    <source>
        <dbReference type="Proteomes" id="UP001595629"/>
    </source>
</evidence>
<comment type="subcellular location">
    <subcellularLocation>
        <location evidence="1 6">Cell membrane</location>
        <topology evidence="1 6">Multi-pass membrane protein</topology>
    </subcellularLocation>
</comment>
<comment type="caution">
    <text evidence="8">The sequence shown here is derived from an EMBL/GenBank/DDBJ whole genome shotgun (WGS) entry which is preliminary data.</text>
</comment>
<organism evidence="8 9">
    <name type="scientific">Lutimaribacter marinistellae</name>
    <dbReference type="NCBI Taxonomy" id="1820329"/>
    <lineage>
        <taxon>Bacteria</taxon>
        <taxon>Pseudomonadati</taxon>
        <taxon>Pseudomonadota</taxon>
        <taxon>Alphaproteobacteria</taxon>
        <taxon>Rhodobacterales</taxon>
        <taxon>Roseobacteraceae</taxon>
        <taxon>Lutimaribacter</taxon>
    </lineage>
</organism>
<sequence length="450" mass="49259">MTAAADIAPDMLKAQADRLFLRKRVFNFGLPALVIGYLVYVFFAFDVPGLWDRASFENGQTLVRDSYSYKTHVTRNNSDASVSIAIEGERKGAYPEGEAPDWVTLGAVTVIDLGDGYEVRFGPETVEFDIPDYGTIRATPSRSAGVQAELPPGEMPEWINASKNRLAVTTDAGRLTVTRSRSEVFRYFTGWELFWFTLDSPYHGVGPGALMGLAVQGEAGAIWSDFWNNAMWRHKDVAWAIYETILMAFLGTIGAAIVALPLAFLAARNFTPMRVVRFGVRRVFDFVRGVDALIWTIILARAFGPGPLTGALAILVTDSGTFGKIFSEALENVDSKQIEGVQSTGASAVQRYRFGVIPQVTPVLLSQILYFLESNTRSATIIGAITGGGIGLLLTQAIITQKDWEEVAYYITLVILMVVFMDWLSGWLRRRLIAGGGEGARKPAAKPATA</sequence>
<keyword evidence="3 6" id="KW-0812">Transmembrane</keyword>
<dbReference type="PROSITE" id="PS50928">
    <property type="entry name" value="ABC_TM1"/>
    <property type="match status" value="1"/>
</dbReference>
<dbReference type="EMBL" id="JBHRXI010000010">
    <property type="protein sequence ID" value="MFC3614439.1"/>
    <property type="molecule type" value="Genomic_DNA"/>
</dbReference>
<evidence type="ECO:0000259" key="7">
    <source>
        <dbReference type="PROSITE" id="PS50928"/>
    </source>
</evidence>
<feature type="transmembrane region" description="Helical" evidence="6">
    <location>
        <begin position="25"/>
        <end position="45"/>
    </location>
</feature>
<feature type="transmembrane region" description="Helical" evidence="6">
    <location>
        <begin position="239"/>
        <end position="265"/>
    </location>
</feature>
<evidence type="ECO:0000256" key="6">
    <source>
        <dbReference type="RuleBase" id="RU363032"/>
    </source>
</evidence>
<keyword evidence="5 6" id="KW-0472">Membrane</keyword>
<comment type="similarity">
    <text evidence="6">Belongs to the binding-protein-dependent transport system permease family.</text>
</comment>
<gene>
    <name evidence="8" type="primary">phnE</name>
    <name evidence="8" type="ORF">ACFORG_11755</name>
</gene>
<dbReference type="InterPro" id="IPR005769">
    <property type="entry name" value="PhnE/PtxC"/>
</dbReference>
<dbReference type="SUPFAM" id="SSF161098">
    <property type="entry name" value="MetI-like"/>
    <property type="match status" value="1"/>
</dbReference>
<evidence type="ECO:0000256" key="5">
    <source>
        <dbReference type="ARBA" id="ARBA00023136"/>
    </source>
</evidence>
<feature type="transmembrane region" description="Helical" evidence="6">
    <location>
        <begin position="407"/>
        <end position="424"/>
    </location>
</feature>
<keyword evidence="4 6" id="KW-1133">Transmembrane helix</keyword>
<dbReference type="Pfam" id="PF00528">
    <property type="entry name" value="BPD_transp_1"/>
    <property type="match status" value="1"/>
</dbReference>
<evidence type="ECO:0000313" key="8">
    <source>
        <dbReference type="EMBL" id="MFC3614439.1"/>
    </source>
</evidence>
<dbReference type="RefSeq" id="WP_386735679.1">
    <property type="nucleotide sequence ID" value="NZ_JBHRXI010000010.1"/>
</dbReference>
<evidence type="ECO:0000256" key="4">
    <source>
        <dbReference type="ARBA" id="ARBA00022989"/>
    </source>
</evidence>
<dbReference type="InterPro" id="IPR035906">
    <property type="entry name" value="MetI-like_sf"/>
</dbReference>
<evidence type="ECO:0000256" key="1">
    <source>
        <dbReference type="ARBA" id="ARBA00004651"/>
    </source>
</evidence>
<keyword evidence="9" id="KW-1185">Reference proteome</keyword>
<proteinExistence type="inferred from homology"/>
<dbReference type="CDD" id="cd06261">
    <property type="entry name" value="TM_PBP2"/>
    <property type="match status" value="1"/>
</dbReference>
<dbReference type="NCBIfam" id="TIGR01097">
    <property type="entry name" value="PhnE"/>
    <property type="match status" value="1"/>
</dbReference>
<reference evidence="9" key="1">
    <citation type="journal article" date="2019" name="Int. J. Syst. Evol. Microbiol.">
        <title>The Global Catalogue of Microorganisms (GCM) 10K type strain sequencing project: providing services to taxonomists for standard genome sequencing and annotation.</title>
        <authorList>
            <consortium name="The Broad Institute Genomics Platform"/>
            <consortium name="The Broad Institute Genome Sequencing Center for Infectious Disease"/>
            <person name="Wu L."/>
            <person name="Ma J."/>
        </authorList>
    </citation>
    <scope>NUCLEOTIDE SEQUENCE [LARGE SCALE GENOMIC DNA]</scope>
    <source>
        <strain evidence="9">KCTC 42911</strain>
    </source>
</reference>
<dbReference type="PANTHER" id="PTHR30043">
    <property type="entry name" value="PHOSPHONATES TRANSPORT SYSTEM PERMEASE PROTEIN"/>
    <property type="match status" value="1"/>
</dbReference>
<evidence type="ECO:0000256" key="3">
    <source>
        <dbReference type="ARBA" id="ARBA00022692"/>
    </source>
</evidence>
<dbReference type="Proteomes" id="UP001595629">
    <property type="component" value="Unassembled WGS sequence"/>
</dbReference>
<name>A0ABV7TI78_9RHOB</name>
<dbReference type="PANTHER" id="PTHR30043:SF9">
    <property type="entry name" value="PHOSPHONATES TRANSPORT SYSTEM PERMEASE PROTEIN"/>
    <property type="match status" value="1"/>
</dbReference>